<proteinExistence type="predicted"/>
<dbReference type="InterPro" id="IPR052179">
    <property type="entry name" value="DD-CPase-like"/>
</dbReference>
<dbReference type="GO" id="GO:0006508">
    <property type="term" value="P:proteolysis"/>
    <property type="evidence" value="ECO:0007669"/>
    <property type="project" value="InterPro"/>
</dbReference>
<evidence type="ECO:0000313" key="3">
    <source>
        <dbReference type="Proteomes" id="UP000219374"/>
    </source>
</evidence>
<dbReference type="Gene3D" id="3.30.1380.10">
    <property type="match status" value="1"/>
</dbReference>
<dbReference type="Pfam" id="PF02557">
    <property type="entry name" value="VanY"/>
    <property type="match status" value="1"/>
</dbReference>
<gene>
    <name evidence="2" type="ORF">SAMN06296416_11626</name>
</gene>
<keyword evidence="2" id="KW-0378">Hydrolase</keyword>
<dbReference type="Proteomes" id="UP000219374">
    <property type="component" value="Unassembled WGS sequence"/>
</dbReference>
<dbReference type="InterPro" id="IPR003709">
    <property type="entry name" value="VanY-like_core_dom"/>
</dbReference>
<name>A0A286DGE8_9GAMM</name>
<dbReference type="InterPro" id="IPR058193">
    <property type="entry name" value="VanY/YodJ_core_dom"/>
</dbReference>
<dbReference type="OrthoDB" id="9792074at2"/>
<evidence type="ECO:0000313" key="2">
    <source>
        <dbReference type="EMBL" id="SOD57738.1"/>
    </source>
</evidence>
<sequence>MRRPAPPIPLKTSLLNTPDIELWPAGLLRARGNADARILARADRVLRRKRDGRYLAALLPQGVLPLLPRLMRESGIDAALDAADALDERRGFDIDSSGELPLARLQQRLHALGLDESYGDRTGLALIAEPAALALAGYDRYRRPLWLTQATARAWNAMRHAAGLDGIVLDAISGYRSHDYQLGIFERKLARGQTVQQILGVNAAPGYSEHHSGRALDIGTPGEPPAEESFERTPAFAWLSRHAAEFGFVMSYPRDNPHGIVYEPWHWRYETA</sequence>
<dbReference type="PANTHER" id="PTHR34385">
    <property type="entry name" value="D-ALANYL-D-ALANINE CARBOXYPEPTIDASE"/>
    <property type="match status" value="1"/>
</dbReference>
<evidence type="ECO:0000259" key="1">
    <source>
        <dbReference type="Pfam" id="PF02557"/>
    </source>
</evidence>
<dbReference type="PANTHER" id="PTHR34385:SF1">
    <property type="entry name" value="PEPTIDOGLYCAN L-ALANYL-D-GLUTAMATE ENDOPEPTIDASE CWLK"/>
    <property type="match status" value="1"/>
</dbReference>
<protein>
    <submittedName>
        <fullName evidence="2">D-alanyl-D-alanine carboxypeptidase</fullName>
    </submittedName>
</protein>
<dbReference type="RefSeq" id="WP_097123695.1">
    <property type="nucleotide sequence ID" value="NZ_OCND01000016.1"/>
</dbReference>
<keyword evidence="3" id="KW-1185">Reference proteome</keyword>
<keyword evidence="2" id="KW-0645">Protease</keyword>
<dbReference type="AlphaFoldDB" id="A0A286DGE8"/>
<dbReference type="GO" id="GO:0004180">
    <property type="term" value="F:carboxypeptidase activity"/>
    <property type="evidence" value="ECO:0007669"/>
    <property type="project" value="UniProtKB-KW"/>
</dbReference>
<dbReference type="SUPFAM" id="SSF55166">
    <property type="entry name" value="Hedgehog/DD-peptidase"/>
    <property type="match status" value="1"/>
</dbReference>
<accession>A0A286DGE8</accession>
<dbReference type="InterPro" id="IPR009045">
    <property type="entry name" value="Zn_M74/Hedgehog-like"/>
</dbReference>
<dbReference type="CDD" id="cd14852">
    <property type="entry name" value="LD-carboxypeptidase"/>
    <property type="match status" value="1"/>
</dbReference>
<reference evidence="2 3" key="1">
    <citation type="submission" date="2017-09" db="EMBL/GenBank/DDBJ databases">
        <authorList>
            <person name="Ehlers B."/>
            <person name="Leendertz F.H."/>
        </authorList>
    </citation>
    <scope>NUCLEOTIDE SEQUENCE [LARGE SCALE GENOMIC DNA]</scope>
    <source>
        <strain evidence="2 3">CGMCC 1.10978</strain>
    </source>
</reference>
<dbReference type="EMBL" id="OCND01000016">
    <property type="protein sequence ID" value="SOD57738.1"/>
    <property type="molecule type" value="Genomic_DNA"/>
</dbReference>
<keyword evidence="2" id="KW-0121">Carboxypeptidase</keyword>
<organism evidence="2 3">
    <name type="scientific">Pseudoxanthomonas wuyuanensis</name>
    <dbReference type="NCBI Taxonomy" id="1073196"/>
    <lineage>
        <taxon>Bacteria</taxon>
        <taxon>Pseudomonadati</taxon>
        <taxon>Pseudomonadota</taxon>
        <taxon>Gammaproteobacteria</taxon>
        <taxon>Lysobacterales</taxon>
        <taxon>Lysobacteraceae</taxon>
        <taxon>Pseudoxanthomonas</taxon>
    </lineage>
</organism>
<feature type="domain" description="D-alanyl-D-alanine carboxypeptidase-like core" evidence="1">
    <location>
        <begin position="146"/>
        <end position="270"/>
    </location>
</feature>